<name>A0ABW8HR64_9BACL</name>
<keyword evidence="6" id="KW-0460">Magnesium</keyword>
<proteinExistence type="predicted"/>
<evidence type="ECO:0000256" key="10">
    <source>
        <dbReference type="ARBA" id="ARBA00048304"/>
    </source>
</evidence>
<dbReference type="InterPro" id="IPR006116">
    <property type="entry name" value="NT_2-5OAS_ClassI-CCAase"/>
</dbReference>
<evidence type="ECO:0000256" key="3">
    <source>
        <dbReference type="ARBA" id="ARBA00022723"/>
    </source>
</evidence>
<dbReference type="Pfam" id="PF21654">
    <property type="entry name" value="DncV-like_NTFase"/>
    <property type="match status" value="1"/>
</dbReference>
<dbReference type="CDD" id="cd05400">
    <property type="entry name" value="NT_2-5OAS_ClassI-CCAase"/>
    <property type="match status" value="1"/>
</dbReference>
<keyword evidence="13" id="KW-1185">Reference proteome</keyword>
<reference evidence="12 13" key="1">
    <citation type="submission" date="2024-11" db="EMBL/GenBank/DDBJ databases">
        <title>Identification and Characterization of a Novel Fosfomycin Bacillithiol Transferase FosB8 in Paenibacillus illinoisensis.</title>
        <authorList>
            <person name="Lu W."/>
        </authorList>
    </citation>
    <scope>NUCLEOTIDE SEQUENCE [LARGE SCALE GENOMIC DNA]</scope>
    <source>
        <strain evidence="12 13">WP77</strain>
    </source>
</reference>
<evidence type="ECO:0000256" key="1">
    <source>
        <dbReference type="ARBA" id="ARBA00022679"/>
    </source>
</evidence>
<keyword evidence="7" id="KW-0546">Nucleotide metabolism</keyword>
<keyword evidence="4" id="KW-0547">Nucleotide-binding</keyword>
<gene>
    <name evidence="12" type="ORF">ACINKY_07150</name>
</gene>
<keyword evidence="3" id="KW-0479">Metal-binding</keyword>
<keyword evidence="5" id="KW-0067">ATP-binding</keyword>
<accession>A0ABW8HR64</accession>
<dbReference type="Proteomes" id="UP001618531">
    <property type="component" value="Unassembled WGS sequence"/>
</dbReference>
<evidence type="ECO:0000256" key="8">
    <source>
        <dbReference type="ARBA" id="ARBA00023118"/>
    </source>
</evidence>
<organism evidence="12 13">
    <name type="scientific">Paenibacillus illinoisensis</name>
    <dbReference type="NCBI Taxonomy" id="59845"/>
    <lineage>
        <taxon>Bacteria</taxon>
        <taxon>Bacillati</taxon>
        <taxon>Bacillota</taxon>
        <taxon>Bacilli</taxon>
        <taxon>Bacillales</taxon>
        <taxon>Paenibacillaceae</taxon>
        <taxon>Paenibacillus</taxon>
    </lineage>
</organism>
<evidence type="ECO:0000256" key="7">
    <source>
        <dbReference type="ARBA" id="ARBA00023080"/>
    </source>
</evidence>
<keyword evidence="2" id="KW-0548">Nucleotidyltransferase</keyword>
<evidence type="ECO:0000256" key="9">
    <source>
        <dbReference type="ARBA" id="ARBA00044145"/>
    </source>
</evidence>
<dbReference type="InterPro" id="IPR048445">
    <property type="entry name" value="DncV-like_NTFase"/>
</dbReference>
<feature type="domain" description="Cyclic GMP-AMP synthase DncV-like nucleotidyltransferase" evidence="11">
    <location>
        <begin position="49"/>
        <end position="126"/>
    </location>
</feature>
<evidence type="ECO:0000256" key="2">
    <source>
        <dbReference type="ARBA" id="ARBA00022695"/>
    </source>
</evidence>
<protein>
    <recommendedName>
        <fullName evidence="9">Cyclic GMP-AMP synthase</fullName>
    </recommendedName>
</protein>
<dbReference type="EMBL" id="JBIYSL010000001">
    <property type="protein sequence ID" value="MFK0521976.1"/>
    <property type="molecule type" value="Genomic_DNA"/>
</dbReference>
<sequence length="344" mass="39248">MPHNQSQFEDFHNAIKLSDESTILKEKRDIIIERLSEKMPVAANSYTTFNQGSYAMKTGIKPLDGKNYDIDLGLYFKMSTEDVKNPLEAKKWVYDALVGHTNNVVMKNPCVTVTYSAGYHVDVTTYASENNDGKVYIAKGKLGSTVENQSWDESNPKDLIKEIREKYSDQDDRKQFRRIVRYLKRWKDVQFTGTTYGKPTGIALTSMIYHNMQVKTEVVDIFSGEKKYRDSEALINLISTFLSTFSTRYEIEEDEVVQYPYVEVNLPVAPYPNLLERMTLKQIKVFKEKLDKLLACLIEARDEVDSADGATILRRQFGDDFPVPSKDPGQRAAIPAIIPSTESA</sequence>
<evidence type="ECO:0000256" key="6">
    <source>
        <dbReference type="ARBA" id="ARBA00022842"/>
    </source>
</evidence>
<evidence type="ECO:0000313" key="12">
    <source>
        <dbReference type="EMBL" id="MFK0521976.1"/>
    </source>
</evidence>
<evidence type="ECO:0000259" key="11">
    <source>
        <dbReference type="Pfam" id="PF21654"/>
    </source>
</evidence>
<comment type="caution">
    <text evidence="12">The sequence shown here is derived from an EMBL/GenBank/DDBJ whole genome shotgun (WGS) entry which is preliminary data.</text>
</comment>
<evidence type="ECO:0000256" key="4">
    <source>
        <dbReference type="ARBA" id="ARBA00022741"/>
    </source>
</evidence>
<comment type="catalytic activity">
    <reaction evidence="10">
        <text>GTP + ATP = 3',3'-cGAMP + 2 diphosphate</text>
        <dbReference type="Rhea" id="RHEA:35647"/>
        <dbReference type="ChEBI" id="CHEBI:30616"/>
        <dbReference type="ChEBI" id="CHEBI:33019"/>
        <dbReference type="ChEBI" id="CHEBI:37565"/>
        <dbReference type="ChEBI" id="CHEBI:71501"/>
    </reaction>
    <physiologicalReaction direction="left-to-right" evidence="10">
        <dbReference type="Rhea" id="RHEA:35648"/>
    </physiologicalReaction>
</comment>
<keyword evidence="1" id="KW-0808">Transferase</keyword>
<evidence type="ECO:0000313" key="13">
    <source>
        <dbReference type="Proteomes" id="UP001618531"/>
    </source>
</evidence>
<dbReference type="RefSeq" id="WP_402872769.1">
    <property type="nucleotide sequence ID" value="NZ_JBIYSL010000001.1"/>
</dbReference>
<evidence type="ECO:0000256" key="5">
    <source>
        <dbReference type="ARBA" id="ARBA00022840"/>
    </source>
</evidence>
<keyword evidence="8" id="KW-0051">Antiviral defense</keyword>